<feature type="domain" description="UspA" evidence="2">
    <location>
        <begin position="21"/>
        <end position="137"/>
    </location>
</feature>
<reference evidence="3 4" key="1">
    <citation type="journal article" date="2019" name="Int. J. Syst. Evol. Microbiol.">
        <title>The Global Catalogue of Microorganisms (GCM) 10K type strain sequencing project: providing services to taxonomists for standard genome sequencing and annotation.</title>
        <authorList>
            <consortium name="The Broad Institute Genomics Platform"/>
            <consortium name="The Broad Institute Genome Sequencing Center for Infectious Disease"/>
            <person name="Wu L."/>
            <person name="Ma J."/>
        </authorList>
    </citation>
    <scope>NUCLEOTIDE SEQUENCE [LARGE SCALE GENOMIC DNA]</scope>
    <source>
        <strain evidence="3 4">CGMCC 1.12237</strain>
    </source>
</reference>
<protein>
    <submittedName>
        <fullName evidence="3">Universal stress protein</fullName>
    </submittedName>
</protein>
<feature type="compositionally biased region" description="Basic and acidic residues" evidence="1">
    <location>
        <begin position="170"/>
        <end position="180"/>
    </location>
</feature>
<dbReference type="EMBL" id="JBHSKX010000004">
    <property type="protein sequence ID" value="MFC5369209.1"/>
    <property type="molecule type" value="Genomic_DNA"/>
</dbReference>
<evidence type="ECO:0000313" key="4">
    <source>
        <dbReference type="Proteomes" id="UP001596201"/>
    </source>
</evidence>
<evidence type="ECO:0000313" key="3">
    <source>
        <dbReference type="EMBL" id="MFC5369209.1"/>
    </source>
</evidence>
<dbReference type="InterPro" id="IPR006016">
    <property type="entry name" value="UspA"/>
</dbReference>
<gene>
    <name evidence="3" type="ORF">ACFPJ5_19960</name>
</gene>
<feature type="compositionally biased region" description="Low complexity" evidence="1">
    <location>
        <begin position="158"/>
        <end position="169"/>
    </location>
</feature>
<name>A0ABD5RGY3_9EURY</name>
<dbReference type="Proteomes" id="UP001596201">
    <property type="component" value="Unassembled WGS sequence"/>
</dbReference>
<comment type="caution">
    <text evidence="3">The sequence shown here is derived from an EMBL/GenBank/DDBJ whole genome shotgun (WGS) entry which is preliminary data.</text>
</comment>
<accession>A0ABD5RGY3</accession>
<evidence type="ECO:0000256" key="1">
    <source>
        <dbReference type="SAM" id="MobiDB-lite"/>
    </source>
</evidence>
<proteinExistence type="predicted"/>
<dbReference type="InterPro" id="IPR014729">
    <property type="entry name" value="Rossmann-like_a/b/a_fold"/>
</dbReference>
<feature type="region of interest" description="Disordered" evidence="1">
    <location>
        <begin position="140"/>
        <end position="180"/>
    </location>
</feature>
<dbReference type="Pfam" id="PF00582">
    <property type="entry name" value="Usp"/>
    <property type="match status" value="1"/>
</dbReference>
<dbReference type="SUPFAM" id="SSF52402">
    <property type="entry name" value="Adenine nucleotide alpha hydrolases-like"/>
    <property type="match status" value="1"/>
</dbReference>
<dbReference type="CDD" id="cd00293">
    <property type="entry name" value="USP-like"/>
    <property type="match status" value="1"/>
</dbReference>
<evidence type="ECO:0000259" key="2">
    <source>
        <dbReference type="Pfam" id="PF00582"/>
    </source>
</evidence>
<sequence length="180" mass="19230">MADQMVLLRHSFVPVANERDATETALALAPHLDQIERVTLGHVIETRPGAINKAPTDKLRADAERFLAALAADIDDRVTVETRIVFGDDVAQRILDTAVDVGATAIVFRSRERGRLVRLLSGETATGLVKNPTVPVVSLADHTGSVDHGPETPGSSVRDTTTSEESAASDTERADSGGRR</sequence>
<keyword evidence="4" id="KW-1185">Reference proteome</keyword>
<dbReference type="AlphaFoldDB" id="A0ABD5RGY3"/>
<dbReference type="RefSeq" id="WP_227231262.1">
    <property type="nucleotide sequence ID" value="NZ_JAJCVJ010000003.1"/>
</dbReference>
<dbReference type="Gene3D" id="3.40.50.620">
    <property type="entry name" value="HUPs"/>
    <property type="match status" value="1"/>
</dbReference>
<organism evidence="3 4">
    <name type="scientific">Salinirubrum litoreum</name>
    <dbReference type="NCBI Taxonomy" id="1126234"/>
    <lineage>
        <taxon>Archaea</taxon>
        <taxon>Methanobacteriati</taxon>
        <taxon>Methanobacteriota</taxon>
        <taxon>Stenosarchaea group</taxon>
        <taxon>Halobacteria</taxon>
        <taxon>Halobacteriales</taxon>
        <taxon>Haloferacaceae</taxon>
        <taxon>Salinirubrum</taxon>
    </lineage>
</organism>